<keyword evidence="1" id="KW-1133">Transmembrane helix</keyword>
<proteinExistence type="predicted"/>
<feature type="transmembrane region" description="Helical" evidence="1">
    <location>
        <begin position="21"/>
        <end position="43"/>
    </location>
</feature>
<dbReference type="Pfam" id="PF10901">
    <property type="entry name" value="DUF2690"/>
    <property type="match status" value="1"/>
</dbReference>
<keyword evidence="3" id="KW-1185">Reference proteome</keyword>
<dbReference type="EMBL" id="WEGJ01000039">
    <property type="protein sequence ID" value="MQY15816.1"/>
    <property type="molecule type" value="Genomic_DNA"/>
</dbReference>
<keyword evidence="1" id="KW-0812">Transmembrane</keyword>
<keyword evidence="1" id="KW-0472">Membrane</keyword>
<name>A0A7K0CQR3_9ACTN</name>
<dbReference type="RefSeq" id="WP_228390555.1">
    <property type="nucleotide sequence ID" value="NZ_WEGJ01000039.1"/>
</dbReference>
<gene>
    <name evidence="2" type="ORF">SRB5_60070</name>
</gene>
<protein>
    <recommendedName>
        <fullName evidence="4">DUF2690 domain-containing protein</fullName>
    </recommendedName>
</protein>
<reference evidence="2 3" key="1">
    <citation type="submission" date="2019-10" db="EMBL/GenBank/DDBJ databases">
        <title>Streptomyces smaragdinus sp. nov. and Streptomyces fabii sp. nov., isolated from the gut of fungus growing-termite Macrotermes natalensis.</title>
        <authorList>
            <person name="Schwitalla J."/>
            <person name="Benndorf R."/>
            <person name="Martin K."/>
            <person name="De Beer W."/>
            <person name="Kaster A.-K."/>
            <person name="Vollmers J."/>
            <person name="Poulsen M."/>
            <person name="Beemelmanns C."/>
        </authorList>
    </citation>
    <scope>NUCLEOTIDE SEQUENCE [LARGE SCALE GENOMIC DNA]</scope>
    <source>
        <strain evidence="2 3">RB5</strain>
    </source>
</reference>
<comment type="caution">
    <text evidence="2">The sequence shown here is derived from an EMBL/GenBank/DDBJ whole genome shotgun (WGS) entry which is preliminary data.</text>
</comment>
<dbReference type="InterPro" id="IPR021224">
    <property type="entry name" value="DUF2690"/>
</dbReference>
<evidence type="ECO:0008006" key="4">
    <source>
        <dbReference type="Google" id="ProtNLM"/>
    </source>
</evidence>
<organism evidence="2 3">
    <name type="scientific">Streptomyces smaragdinus</name>
    <dbReference type="NCBI Taxonomy" id="2585196"/>
    <lineage>
        <taxon>Bacteria</taxon>
        <taxon>Bacillati</taxon>
        <taxon>Actinomycetota</taxon>
        <taxon>Actinomycetes</taxon>
        <taxon>Kitasatosporales</taxon>
        <taxon>Streptomycetaceae</taxon>
        <taxon>Streptomyces</taxon>
    </lineage>
</organism>
<dbReference type="AlphaFoldDB" id="A0A7K0CQR3"/>
<sequence>MSTNSTGSSTATDPSTRRSKWLSGPAALAYAVAVAGAIVAAVASPLGDVAVRSWLEEPACPGDACDDKNPKTEGCAGAESGTFIPPDNPADLRIRYSEDCHAVWGTAKRGHKGDMVTVKVTGGAERSAVIAYHYDVFTRMIKVPDGDFSVQACVIPKPGGASTFKGYCIDADQDTTWS</sequence>
<evidence type="ECO:0000256" key="1">
    <source>
        <dbReference type="SAM" id="Phobius"/>
    </source>
</evidence>
<accession>A0A7K0CQR3</accession>
<evidence type="ECO:0000313" key="2">
    <source>
        <dbReference type="EMBL" id="MQY15816.1"/>
    </source>
</evidence>
<dbReference type="Proteomes" id="UP000466345">
    <property type="component" value="Unassembled WGS sequence"/>
</dbReference>
<evidence type="ECO:0000313" key="3">
    <source>
        <dbReference type="Proteomes" id="UP000466345"/>
    </source>
</evidence>